<dbReference type="Gene3D" id="1.10.10.10">
    <property type="entry name" value="Winged helix-like DNA-binding domain superfamily/Winged helix DNA-binding domain"/>
    <property type="match status" value="1"/>
</dbReference>
<name>A0ABD0YHQ5_9HEMI</name>
<sequence>MFYENKKQETTEIEDAEDPMMAPKQAASSKPSQDRIKCERKMLTIQEKVRLLAMIKDGKKIVEVARHFSLNESTVRYIRKEEKKIRATASITFNKEAKNAPSTFQRLMDEFFVGLDEGLSMMIGSSIDDLIVFSKNQEWCWIPSDRSVKRKREFWLKILAGK</sequence>
<dbReference type="SUPFAM" id="SSF46689">
    <property type="entry name" value="Homeodomain-like"/>
    <property type="match status" value="1"/>
</dbReference>
<evidence type="ECO:0000259" key="3">
    <source>
        <dbReference type="Pfam" id="PF04218"/>
    </source>
</evidence>
<dbReference type="InterPro" id="IPR036388">
    <property type="entry name" value="WH-like_DNA-bd_sf"/>
</dbReference>
<feature type="region of interest" description="Disordered" evidence="2">
    <location>
        <begin position="1"/>
        <end position="35"/>
    </location>
</feature>
<gene>
    <name evidence="4" type="ORF">AAG570_008128</name>
</gene>
<dbReference type="InterPro" id="IPR007889">
    <property type="entry name" value="HTH_Psq"/>
</dbReference>
<dbReference type="InterPro" id="IPR009057">
    <property type="entry name" value="Homeodomain-like_sf"/>
</dbReference>
<dbReference type="AlphaFoldDB" id="A0ABD0YHQ5"/>
<dbReference type="SUPFAM" id="SSF56672">
    <property type="entry name" value="DNA/RNA polymerases"/>
    <property type="match status" value="1"/>
</dbReference>
<dbReference type="EMBL" id="JBFDAA010000022">
    <property type="protein sequence ID" value="KAL1110600.1"/>
    <property type="molecule type" value="Genomic_DNA"/>
</dbReference>
<dbReference type="Pfam" id="PF04218">
    <property type="entry name" value="CENP-B_N"/>
    <property type="match status" value="1"/>
</dbReference>
<dbReference type="Proteomes" id="UP001558652">
    <property type="component" value="Unassembled WGS sequence"/>
</dbReference>
<dbReference type="GO" id="GO:0005634">
    <property type="term" value="C:nucleus"/>
    <property type="evidence" value="ECO:0007669"/>
    <property type="project" value="UniProtKB-SubCell"/>
</dbReference>
<keyword evidence="5" id="KW-1185">Reference proteome</keyword>
<evidence type="ECO:0000313" key="5">
    <source>
        <dbReference type="Proteomes" id="UP001558652"/>
    </source>
</evidence>
<protein>
    <recommendedName>
        <fullName evidence="3">HTH psq-type domain-containing protein</fullName>
    </recommendedName>
</protein>
<feature type="domain" description="HTH psq-type" evidence="3">
    <location>
        <begin position="39"/>
        <end position="87"/>
    </location>
</feature>
<organism evidence="4 5">
    <name type="scientific">Ranatra chinensis</name>
    <dbReference type="NCBI Taxonomy" id="642074"/>
    <lineage>
        <taxon>Eukaryota</taxon>
        <taxon>Metazoa</taxon>
        <taxon>Ecdysozoa</taxon>
        <taxon>Arthropoda</taxon>
        <taxon>Hexapoda</taxon>
        <taxon>Insecta</taxon>
        <taxon>Pterygota</taxon>
        <taxon>Neoptera</taxon>
        <taxon>Paraneoptera</taxon>
        <taxon>Hemiptera</taxon>
        <taxon>Heteroptera</taxon>
        <taxon>Panheteroptera</taxon>
        <taxon>Nepomorpha</taxon>
        <taxon>Nepidae</taxon>
        <taxon>Ranatrinae</taxon>
        <taxon>Ranatra</taxon>
    </lineage>
</organism>
<evidence type="ECO:0000313" key="4">
    <source>
        <dbReference type="EMBL" id="KAL1110600.1"/>
    </source>
</evidence>
<comment type="subcellular location">
    <subcellularLocation>
        <location evidence="1">Nucleus</location>
    </subcellularLocation>
</comment>
<evidence type="ECO:0000256" key="2">
    <source>
        <dbReference type="SAM" id="MobiDB-lite"/>
    </source>
</evidence>
<reference evidence="4 5" key="1">
    <citation type="submission" date="2024-07" db="EMBL/GenBank/DDBJ databases">
        <title>Chromosome-level genome assembly of the water stick insect Ranatra chinensis (Heteroptera: Nepidae).</title>
        <authorList>
            <person name="Liu X."/>
        </authorList>
    </citation>
    <scope>NUCLEOTIDE SEQUENCE [LARGE SCALE GENOMIC DNA]</scope>
    <source>
        <strain evidence="4">Cailab_2021Rc</strain>
        <tissue evidence="4">Muscle</tissue>
    </source>
</reference>
<dbReference type="GO" id="GO:0071897">
    <property type="term" value="P:DNA biosynthetic process"/>
    <property type="evidence" value="ECO:0007669"/>
    <property type="project" value="UniProtKB-ARBA"/>
</dbReference>
<proteinExistence type="predicted"/>
<dbReference type="Gene3D" id="3.30.70.270">
    <property type="match status" value="1"/>
</dbReference>
<comment type="caution">
    <text evidence="4">The sequence shown here is derived from an EMBL/GenBank/DDBJ whole genome shotgun (WGS) entry which is preliminary data.</text>
</comment>
<feature type="compositionally biased region" description="Basic and acidic residues" evidence="2">
    <location>
        <begin position="1"/>
        <end position="10"/>
    </location>
</feature>
<dbReference type="InterPro" id="IPR043128">
    <property type="entry name" value="Rev_trsase/Diguanyl_cyclase"/>
</dbReference>
<evidence type="ECO:0000256" key="1">
    <source>
        <dbReference type="ARBA" id="ARBA00004123"/>
    </source>
</evidence>
<dbReference type="InterPro" id="IPR043502">
    <property type="entry name" value="DNA/RNA_pol_sf"/>
</dbReference>
<accession>A0ABD0YHQ5</accession>